<evidence type="ECO:0000259" key="1">
    <source>
        <dbReference type="Pfam" id="PF01208"/>
    </source>
</evidence>
<dbReference type="EMBL" id="MFIX01000170">
    <property type="protein sequence ID" value="OGG02820.1"/>
    <property type="molecule type" value="Genomic_DNA"/>
</dbReference>
<dbReference type="Proteomes" id="UP000179129">
    <property type="component" value="Unassembled WGS sequence"/>
</dbReference>
<dbReference type="SUPFAM" id="SSF51726">
    <property type="entry name" value="UROD/MetE-like"/>
    <property type="match status" value="1"/>
</dbReference>
<dbReference type="InterPro" id="IPR000257">
    <property type="entry name" value="Uroporphyrinogen_deCOase"/>
</dbReference>
<dbReference type="PANTHER" id="PTHR47099:SF1">
    <property type="entry name" value="METHYLCOBAMIDE:COM METHYLTRANSFERASE MTBA"/>
    <property type="match status" value="1"/>
</dbReference>
<sequence length="387" mass="43346">MLSSRQRLLAALDRRVPDRLPVTTHHVMPSFLQRYMNGAGSREFFDRYGLDAILWTVPHRPDNAAGEYFDPRQVAPGFLESRRIATDNWRIESEEMPSQDYRTVRYRFVTPGGVLSTVLQSDIHTTWVSEHLIKEKSDIELIARYATAPKCDVAAVNREAEEFGERGIVRGHICCFDVFGQPGTWQDATCLVGTQQLIMETFDDPAWVHELLKILQERKKTFIRSLAGAHYDLLELGGGSASSTVISPEIFRDFVAPYDSALIELAHQAGQRIVYHICGGIMPLLEDLVALGPDAVETFTPPAMGADTDLGRAREIVDGRVCMIGGFDQGHYFTGCPAEETRREVRRCFEEAGPGGGYILAPSDHFFDAEPELLEAFAAEARECRYN</sequence>
<comment type="caution">
    <text evidence="2">The sequence shown here is derived from an EMBL/GenBank/DDBJ whole genome shotgun (WGS) entry which is preliminary data.</text>
</comment>
<dbReference type="Pfam" id="PF01208">
    <property type="entry name" value="URO-D"/>
    <property type="match status" value="1"/>
</dbReference>
<dbReference type="Gene3D" id="3.20.20.210">
    <property type="match status" value="1"/>
</dbReference>
<organism evidence="2 3">
    <name type="scientific">Candidatus Glassbacteria bacterium RIFCSPLOWO2_12_FULL_58_11</name>
    <dbReference type="NCBI Taxonomy" id="1817867"/>
    <lineage>
        <taxon>Bacteria</taxon>
        <taxon>Candidatus Glassiibacteriota</taxon>
    </lineage>
</organism>
<protein>
    <recommendedName>
        <fullName evidence="1">Uroporphyrinogen decarboxylase (URO-D) domain-containing protein</fullName>
    </recommendedName>
</protein>
<dbReference type="AlphaFoldDB" id="A0A1F5YRL1"/>
<reference evidence="2 3" key="1">
    <citation type="journal article" date="2016" name="Nat. Commun.">
        <title>Thousands of microbial genomes shed light on interconnected biogeochemical processes in an aquifer system.</title>
        <authorList>
            <person name="Anantharaman K."/>
            <person name="Brown C.T."/>
            <person name="Hug L.A."/>
            <person name="Sharon I."/>
            <person name="Castelle C.J."/>
            <person name="Probst A.J."/>
            <person name="Thomas B.C."/>
            <person name="Singh A."/>
            <person name="Wilkins M.J."/>
            <person name="Karaoz U."/>
            <person name="Brodie E.L."/>
            <person name="Williams K.H."/>
            <person name="Hubbard S.S."/>
            <person name="Banfield J.F."/>
        </authorList>
    </citation>
    <scope>NUCLEOTIDE SEQUENCE [LARGE SCALE GENOMIC DNA]</scope>
</reference>
<dbReference type="STRING" id="1817867.A3F83_06965"/>
<dbReference type="InterPro" id="IPR052024">
    <property type="entry name" value="Methanogen_methyltrans"/>
</dbReference>
<feature type="domain" description="Uroporphyrinogen decarboxylase (URO-D)" evidence="1">
    <location>
        <begin position="184"/>
        <end position="382"/>
    </location>
</feature>
<gene>
    <name evidence="2" type="ORF">A3F83_06965</name>
</gene>
<evidence type="ECO:0000313" key="2">
    <source>
        <dbReference type="EMBL" id="OGG02820.1"/>
    </source>
</evidence>
<dbReference type="GO" id="GO:0006779">
    <property type="term" value="P:porphyrin-containing compound biosynthetic process"/>
    <property type="evidence" value="ECO:0007669"/>
    <property type="project" value="InterPro"/>
</dbReference>
<name>A0A1F5YRL1_9BACT</name>
<dbReference type="InterPro" id="IPR038071">
    <property type="entry name" value="UROD/MetE-like_sf"/>
</dbReference>
<dbReference type="GO" id="GO:0004853">
    <property type="term" value="F:uroporphyrinogen decarboxylase activity"/>
    <property type="evidence" value="ECO:0007669"/>
    <property type="project" value="InterPro"/>
</dbReference>
<proteinExistence type="predicted"/>
<evidence type="ECO:0000313" key="3">
    <source>
        <dbReference type="Proteomes" id="UP000179129"/>
    </source>
</evidence>
<dbReference type="PANTHER" id="PTHR47099">
    <property type="entry name" value="METHYLCOBAMIDE:COM METHYLTRANSFERASE MTBA"/>
    <property type="match status" value="1"/>
</dbReference>
<accession>A0A1F5YRL1</accession>